<dbReference type="Gene3D" id="1.25.40.10">
    <property type="entry name" value="Tetratricopeptide repeat domain"/>
    <property type="match status" value="1"/>
</dbReference>
<dbReference type="EMBL" id="CAJNDS010000516">
    <property type="protein sequence ID" value="CAE7214299.1"/>
    <property type="molecule type" value="Genomic_DNA"/>
</dbReference>
<protein>
    <submittedName>
        <fullName evidence="1">GPSM1 protein</fullName>
    </submittedName>
</protein>
<dbReference type="InterPro" id="IPR011990">
    <property type="entry name" value="TPR-like_helical_dom_sf"/>
</dbReference>
<dbReference type="PANTHER" id="PTHR10098:SF108">
    <property type="entry name" value="TETRATRICOPEPTIDE REPEAT PROTEIN 28"/>
    <property type="match status" value="1"/>
</dbReference>
<evidence type="ECO:0000313" key="2">
    <source>
        <dbReference type="Proteomes" id="UP000604046"/>
    </source>
</evidence>
<reference evidence="1" key="1">
    <citation type="submission" date="2021-02" db="EMBL/GenBank/DDBJ databases">
        <authorList>
            <person name="Dougan E. K."/>
            <person name="Rhodes N."/>
            <person name="Thang M."/>
            <person name="Chan C."/>
        </authorList>
    </citation>
    <scope>NUCLEOTIDE SEQUENCE</scope>
</reference>
<dbReference type="Proteomes" id="UP000604046">
    <property type="component" value="Unassembled WGS sequence"/>
</dbReference>
<evidence type="ECO:0000313" key="1">
    <source>
        <dbReference type="EMBL" id="CAE7214299.1"/>
    </source>
</evidence>
<sequence>MAEANLALNLEQVFRENEKLDEVRRSSEALLKQASQNGDSTLRVLGLCKAAQADLMDPAHGSRIAALEKVREAKALAEEHLLAEGAAVVKYSAARIHAKDGGEDGLDQALDLCFQAVDAFHKLGQRRAEASSMLMLGDIHGLLQQQDAAMRHYKEALAIFKEVGDHSFCGCTRHKLSKAYMMKGQFLRAAPAAQRAIDSYKAAGQNDQAQGDCWITLAEAQSQAADIPKVQESIAQARTIFADIQDVASEAKAMGVLVKAYMQNDSPAEAVDVAKQVVTRFREAGDHHGECQALLSLAKLLLPLDPEKAERIASAAMDLMRGLGMSNQLEECKDVKARCDHAKAAAEVEAKIWKRSDFMHVPRSLIVDPGCRGRLQNEFLEFAKAA</sequence>
<gene>
    <name evidence="1" type="primary">GPSM1</name>
    <name evidence="1" type="ORF">SNAT2548_LOCUS7425</name>
</gene>
<dbReference type="SUPFAM" id="SSF48452">
    <property type="entry name" value="TPR-like"/>
    <property type="match status" value="2"/>
</dbReference>
<proteinExistence type="predicted"/>
<accession>A0A812JRS7</accession>
<dbReference type="AlphaFoldDB" id="A0A812JRS7"/>
<keyword evidence="2" id="KW-1185">Reference proteome</keyword>
<comment type="caution">
    <text evidence="1">The sequence shown here is derived from an EMBL/GenBank/DDBJ whole genome shotgun (WGS) entry which is preliminary data.</text>
</comment>
<dbReference type="Pfam" id="PF13374">
    <property type="entry name" value="TPR_10"/>
    <property type="match status" value="1"/>
</dbReference>
<dbReference type="OrthoDB" id="427730at2759"/>
<dbReference type="PANTHER" id="PTHR10098">
    <property type="entry name" value="RAPSYN-RELATED"/>
    <property type="match status" value="1"/>
</dbReference>
<name>A0A812JRS7_9DINO</name>
<organism evidence="1 2">
    <name type="scientific">Symbiodinium natans</name>
    <dbReference type="NCBI Taxonomy" id="878477"/>
    <lineage>
        <taxon>Eukaryota</taxon>
        <taxon>Sar</taxon>
        <taxon>Alveolata</taxon>
        <taxon>Dinophyceae</taxon>
        <taxon>Suessiales</taxon>
        <taxon>Symbiodiniaceae</taxon>
        <taxon>Symbiodinium</taxon>
    </lineage>
</organism>